<evidence type="ECO:0000313" key="2">
    <source>
        <dbReference type="Proteomes" id="UP000268048"/>
    </source>
</evidence>
<sequence length="147" mass="15878">MTTSNIKRFDELTGQVLGVLYEQFPVPHFLALGKLVPDGYSYDETSGGDAPNEQGLFFFACVDWLAESGYLRYKEKNHHYGYHDGVLTAKGLEVLKAIPESLSTGPTLGDQLIDASKSGAKGMLGKVAEQALSIGVRIASKQLGLPD</sequence>
<name>A0A3G7TJ70_9PSED</name>
<proteinExistence type="predicted"/>
<dbReference type="EMBL" id="CP027753">
    <property type="protein sequence ID" value="AZE47147.1"/>
    <property type="molecule type" value="Genomic_DNA"/>
</dbReference>
<organism evidence="1 2">
    <name type="scientific">Pseudomonas chlororaphis</name>
    <dbReference type="NCBI Taxonomy" id="587753"/>
    <lineage>
        <taxon>Bacteria</taxon>
        <taxon>Pseudomonadati</taxon>
        <taxon>Pseudomonadota</taxon>
        <taxon>Gammaproteobacteria</taxon>
        <taxon>Pseudomonadales</taxon>
        <taxon>Pseudomonadaceae</taxon>
        <taxon>Pseudomonas</taxon>
    </lineage>
</organism>
<dbReference type="Proteomes" id="UP000268048">
    <property type="component" value="Chromosome"/>
</dbReference>
<accession>A0A3G7TJ70</accession>
<evidence type="ECO:0008006" key="3">
    <source>
        <dbReference type="Google" id="ProtNLM"/>
    </source>
</evidence>
<gene>
    <name evidence="1" type="ORF">C4K04_1457</name>
</gene>
<evidence type="ECO:0000313" key="1">
    <source>
        <dbReference type="EMBL" id="AZE47147.1"/>
    </source>
</evidence>
<dbReference type="AlphaFoldDB" id="A0A3G7TJ70"/>
<protein>
    <recommendedName>
        <fullName evidence="3">DUF2513 domain-containing protein</fullName>
    </recommendedName>
</protein>
<dbReference type="RefSeq" id="WP_124319511.1">
    <property type="nucleotide sequence ID" value="NZ_CP027753.1"/>
</dbReference>
<reference evidence="1 2" key="1">
    <citation type="submission" date="2018-03" db="EMBL/GenBank/DDBJ databases">
        <title>Diversity of phytobeneficial traits revealed by whole-genome analysis of worldwide-isolated phenazine-producing Pseudomonas spp.</title>
        <authorList>
            <person name="Biessy A."/>
            <person name="Novinscak A."/>
            <person name="Blom J."/>
            <person name="Leger G."/>
            <person name="Thomashow L.S."/>
            <person name="Cazorla F.M."/>
            <person name="Josic D."/>
            <person name="Filion M."/>
        </authorList>
    </citation>
    <scope>NUCLEOTIDE SEQUENCE [LARGE SCALE GENOMIC DNA]</scope>
    <source>
        <strain evidence="1 2">B25</strain>
    </source>
</reference>